<dbReference type="PRINTS" id="PR00081">
    <property type="entry name" value="GDHRDH"/>
</dbReference>
<dbReference type="Proteomes" id="UP001295740">
    <property type="component" value="Unassembled WGS sequence"/>
</dbReference>
<gene>
    <name evidence="3" type="ORF">KHLLAP_LOCUS5387</name>
</gene>
<dbReference type="GO" id="GO:0016491">
    <property type="term" value="F:oxidoreductase activity"/>
    <property type="evidence" value="ECO:0007669"/>
    <property type="project" value="UniProtKB-KW"/>
</dbReference>
<keyword evidence="2" id="KW-0560">Oxidoreductase</keyword>
<evidence type="ECO:0000256" key="2">
    <source>
        <dbReference type="ARBA" id="ARBA00023002"/>
    </source>
</evidence>
<evidence type="ECO:0000313" key="3">
    <source>
        <dbReference type="EMBL" id="CAJ2504919.1"/>
    </source>
</evidence>
<accession>A0AAI8YHG5</accession>
<reference evidence="3" key="1">
    <citation type="submission" date="2023-10" db="EMBL/GenBank/DDBJ databases">
        <authorList>
            <person name="Hackl T."/>
        </authorList>
    </citation>
    <scope>NUCLEOTIDE SEQUENCE</scope>
</reference>
<dbReference type="Pfam" id="PF00106">
    <property type="entry name" value="adh_short"/>
    <property type="match status" value="1"/>
</dbReference>
<dbReference type="PANTHER" id="PTHR42901">
    <property type="entry name" value="ALCOHOL DEHYDROGENASE"/>
    <property type="match status" value="1"/>
</dbReference>
<comment type="similarity">
    <text evidence="1">Belongs to the short-chain dehydrogenases/reductases (SDR) family.</text>
</comment>
<dbReference type="SUPFAM" id="SSF51735">
    <property type="entry name" value="NAD(P)-binding Rossmann-fold domains"/>
    <property type="match status" value="1"/>
</dbReference>
<protein>
    <submittedName>
        <fullName evidence="3">Uu.00g123130.m01.CDS01</fullName>
    </submittedName>
</protein>
<keyword evidence="4" id="KW-1185">Reference proteome</keyword>
<evidence type="ECO:0000256" key="1">
    <source>
        <dbReference type="ARBA" id="ARBA00006484"/>
    </source>
</evidence>
<proteinExistence type="inferred from homology"/>
<dbReference type="EMBL" id="CAUWAG010000007">
    <property type="protein sequence ID" value="CAJ2504919.1"/>
    <property type="molecule type" value="Genomic_DNA"/>
</dbReference>
<dbReference type="InterPro" id="IPR036291">
    <property type="entry name" value="NAD(P)-bd_dom_sf"/>
</dbReference>
<evidence type="ECO:0000313" key="4">
    <source>
        <dbReference type="Proteomes" id="UP001295740"/>
    </source>
</evidence>
<organism evidence="3 4">
    <name type="scientific">Anthostomella pinea</name>
    <dbReference type="NCBI Taxonomy" id="933095"/>
    <lineage>
        <taxon>Eukaryota</taxon>
        <taxon>Fungi</taxon>
        <taxon>Dikarya</taxon>
        <taxon>Ascomycota</taxon>
        <taxon>Pezizomycotina</taxon>
        <taxon>Sordariomycetes</taxon>
        <taxon>Xylariomycetidae</taxon>
        <taxon>Xylariales</taxon>
        <taxon>Xylariaceae</taxon>
        <taxon>Anthostomella</taxon>
    </lineage>
</organism>
<dbReference type="PANTHER" id="PTHR42901:SF1">
    <property type="entry name" value="ALCOHOL DEHYDROGENASE"/>
    <property type="match status" value="1"/>
</dbReference>
<dbReference type="CDD" id="cd05233">
    <property type="entry name" value="SDR_c"/>
    <property type="match status" value="1"/>
</dbReference>
<name>A0AAI8YHG5_9PEZI</name>
<comment type="caution">
    <text evidence="3">The sequence shown here is derived from an EMBL/GenBank/DDBJ whole genome shotgun (WGS) entry which is preliminary data.</text>
</comment>
<dbReference type="InterPro" id="IPR002347">
    <property type="entry name" value="SDR_fam"/>
</dbReference>
<dbReference type="Gene3D" id="3.40.50.720">
    <property type="entry name" value="NAD(P)-binding Rossmann-like Domain"/>
    <property type="match status" value="1"/>
</dbReference>
<dbReference type="AlphaFoldDB" id="A0AAI8YHG5"/>
<sequence>MAPQPSYTKLTHSATYPAINPSLPGLSNDGKVILITGATGGIGRATASSFAASGPRALILLGRRPDGLAETAKLVRSSHGTLTVQTHKVDLCDGAGVRRAFDQVVAEFSGIDIVVHCAGALAPVVPILDADPNTFLDGYKTTVVGTLTVAQSAVLANRSAITNEGAKDREIIFINLTTAGILFTPFHGMGA</sequence>